<dbReference type="PANTHER" id="PTHR43045">
    <property type="entry name" value="SHIKIMATE TRANSPORTER"/>
    <property type="match status" value="1"/>
</dbReference>
<dbReference type="Gene3D" id="1.20.1250.20">
    <property type="entry name" value="MFS general substrate transporter like domains"/>
    <property type="match status" value="2"/>
</dbReference>
<keyword evidence="3" id="KW-1003">Cell membrane</keyword>
<dbReference type="CDD" id="cd17369">
    <property type="entry name" value="MFS_ShiA_like"/>
    <property type="match status" value="1"/>
</dbReference>
<dbReference type="GO" id="GO:0022857">
    <property type="term" value="F:transmembrane transporter activity"/>
    <property type="evidence" value="ECO:0007669"/>
    <property type="project" value="InterPro"/>
</dbReference>
<sequence>MGKRDGTPGPLRVALSASIGNLLEWYDFFIYGTAAALVFNKLFFSGLSPAVGTVAAFATLAVGYVIRPLGGIVFGHIGDRYGRKKALYLTLGLMGLTTFGIGILPTNAVIGQSAAVGLVVLRAVQGLALGGEMGNAQTLTVEHAPPGRRGFYGSFLHAGSFFGLVIGTTIFAILSLLPDEQFLSWGWRLPFLIGVLIAGVGLFLRRAVTEPEQHAKLREAGLVPKLPVVKVIRHHYKEVLVATVLSGGPNTIFYMVSVFALSYGTTQFHVSRTMMLTLVTIAVALLAATIPGWGALSDRLGRSGLLIAGLLGMSAFIFVFFALLATGNSWLIMLGAVLVLGLGGAVVNGIAPAFYCELFPADVRSSAVSLGQQLAGVVGGFAPLVASAIVTRDATGWGWIAAYCAVLGVLGAIAVTFGRNHWDDVRIQESKSTEQEPV</sequence>
<dbReference type="InterPro" id="IPR036259">
    <property type="entry name" value="MFS_trans_sf"/>
</dbReference>
<evidence type="ECO:0000259" key="8">
    <source>
        <dbReference type="PROSITE" id="PS50850"/>
    </source>
</evidence>
<evidence type="ECO:0000256" key="1">
    <source>
        <dbReference type="ARBA" id="ARBA00004651"/>
    </source>
</evidence>
<feature type="domain" description="Major facilitator superfamily (MFS) profile" evidence="8">
    <location>
        <begin position="13"/>
        <end position="423"/>
    </location>
</feature>
<dbReference type="PROSITE" id="PS50850">
    <property type="entry name" value="MFS"/>
    <property type="match status" value="1"/>
</dbReference>
<evidence type="ECO:0000256" key="7">
    <source>
        <dbReference type="SAM" id="Phobius"/>
    </source>
</evidence>
<dbReference type="InterPro" id="IPR020846">
    <property type="entry name" value="MFS_dom"/>
</dbReference>
<evidence type="ECO:0000256" key="6">
    <source>
        <dbReference type="ARBA" id="ARBA00023136"/>
    </source>
</evidence>
<keyword evidence="10" id="KW-1185">Reference proteome</keyword>
<dbReference type="GO" id="GO:0005886">
    <property type="term" value="C:plasma membrane"/>
    <property type="evidence" value="ECO:0007669"/>
    <property type="project" value="UniProtKB-SubCell"/>
</dbReference>
<dbReference type="InterPro" id="IPR005829">
    <property type="entry name" value="Sugar_transporter_CS"/>
</dbReference>
<name>A0A5N0VEG1_9PSEU</name>
<organism evidence="9 10">
    <name type="scientific">Amycolatopsis acidicola</name>
    <dbReference type="NCBI Taxonomy" id="2596893"/>
    <lineage>
        <taxon>Bacteria</taxon>
        <taxon>Bacillati</taxon>
        <taxon>Actinomycetota</taxon>
        <taxon>Actinomycetes</taxon>
        <taxon>Pseudonocardiales</taxon>
        <taxon>Pseudonocardiaceae</taxon>
        <taxon>Amycolatopsis</taxon>
    </lineage>
</organism>
<dbReference type="InterPro" id="IPR011701">
    <property type="entry name" value="MFS"/>
</dbReference>
<feature type="transmembrane region" description="Helical" evidence="7">
    <location>
        <begin position="189"/>
        <end position="208"/>
    </location>
</feature>
<feature type="transmembrane region" description="Helical" evidence="7">
    <location>
        <begin position="396"/>
        <end position="417"/>
    </location>
</feature>
<feature type="transmembrane region" description="Helical" evidence="7">
    <location>
        <begin position="367"/>
        <end position="390"/>
    </location>
</feature>
<evidence type="ECO:0000256" key="5">
    <source>
        <dbReference type="ARBA" id="ARBA00022989"/>
    </source>
</evidence>
<evidence type="ECO:0000256" key="4">
    <source>
        <dbReference type="ARBA" id="ARBA00022692"/>
    </source>
</evidence>
<reference evidence="9" key="1">
    <citation type="submission" date="2019-09" db="EMBL/GenBank/DDBJ databases">
        <authorList>
            <person name="Teo W.F.A."/>
            <person name="Duangmal K."/>
        </authorList>
    </citation>
    <scope>NUCLEOTIDE SEQUENCE [LARGE SCALE GENOMIC DNA]</scope>
    <source>
        <strain evidence="9">K81G1</strain>
    </source>
</reference>
<gene>
    <name evidence="9" type="ORF">FPZ12_007645</name>
</gene>
<feature type="transmembrane region" description="Helical" evidence="7">
    <location>
        <begin position="239"/>
        <end position="261"/>
    </location>
</feature>
<feature type="transmembrane region" description="Helical" evidence="7">
    <location>
        <begin position="151"/>
        <end position="177"/>
    </location>
</feature>
<dbReference type="AlphaFoldDB" id="A0A5N0VEG1"/>
<evidence type="ECO:0000256" key="3">
    <source>
        <dbReference type="ARBA" id="ARBA00022475"/>
    </source>
</evidence>
<keyword evidence="5 7" id="KW-1133">Transmembrane helix</keyword>
<evidence type="ECO:0000256" key="2">
    <source>
        <dbReference type="ARBA" id="ARBA00022448"/>
    </source>
</evidence>
<dbReference type="SUPFAM" id="SSF103473">
    <property type="entry name" value="MFS general substrate transporter"/>
    <property type="match status" value="1"/>
</dbReference>
<dbReference type="Proteomes" id="UP000319769">
    <property type="component" value="Unassembled WGS sequence"/>
</dbReference>
<evidence type="ECO:0000313" key="9">
    <source>
        <dbReference type="EMBL" id="KAA9164455.1"/>
    </source>
</evidence>
<feature type="transmembrane region" description="Helical" evidence="7">
    <location>
        <begin position="273"/>
        <end position="293"/>
    </location>
</feature>
<keyword evidence="4 7" id="KW-0812">Transmembrane</keyword>
<feature type="transmembrane region" description="Helical" evidence="7">
    <location>
        <begin position="330"/>
        <end position="355"/>
    </location>
</feature>
<dbReference type="OrthoDB" id="3690818at2"/>
<feature type="transmembrane region" description="Helical" evidence="7">
    <location>
        <begin position="305"/>
        <end position="324"/>
    </location>
</feature>
<dbReference type="Pfam" id="PF07690">
    <property type="entry name" value="MFS_1"/>
    <property type="match status" value="1"/>
</dbReference>
<feature type="transmembrane region" description="Helical" evidence="7">
    <location>
        <begin position="86"/>
        <end position="104"/>
    </location>
</feature>
<dbReference type="EMBL" id="VMNW02000007">
    <property type="protein sequence ID" value="KAA9164455.1"/>
    <property type="molecule type" value="Genomic_DNA"/>
</dbReference>
<keyword evidence="2" id="KW-0813">Transport</keyword>
<comment type="subcellular location">
    <subcellularLocation>
        <location evidence="1">Cell membrane</location>
        <topology evidence="1">Multi-pass membrane protein</topology>
    </subcellularLocation>
</comment>
<evidence type="ECO:0000313" key="10">
    <source>
        <dbReference type="Proteomes" id="UP000319769"/>
    </source>
</evidence>
<protein>
    <submittedName>
        <fullName evidence="9">MHS family MFS transporter</fullName>
    </submittedName>
</protein>
<comment type="caution">
    <text evidence="9">The sequence shown here is derived from an EMBL/GenBank/DDBJ whole genome shotgun (WGS) entry which is preliminary data.</text>
</comment>
<dbReference type="PROSITE" id="PS00217">
    <property type="entry name" value="SUGAR_TRANSPORT_2"/>
    <property type="match status" value="1"/>
</dbReference>
<feature type="transmembrane region" description="Helical" evidence="7">
    <location>
        <begin position="50"/>
        <end position="74"/>
    </location>
</feature>
<keyword evidence="6 7" id="KW-0472">Membrane</keyword>
<dbReference type="PANTHER" id="PTHR43045:SF1">
    <property type="entry name" value="SHIKIMATE TRANSPORTER"/>
    <property type="match status" value="1"/>
</dbReference>
<accession>A0A5N0VEG1</accession>
<dbReference type="RefSeq" id="WP_144752958.1">
    <property type="nucleotide sequence ID" value="NZ_VMNW02000007.1"/>
</dbReference>
<proteinExistence type="predicted"/>